<protein>
    <submittedName>
        <fullName evidence="1">Uncharacterized protein</fullName>
    </submittedName>
</protein>
<gene>
    <name evidence="1" type="ORF">ASPCAL00907</name>
</gene>
<dbReference type="EMBL" id="CDMC01000001">
    <property type="protein sequence ID" value="CEL01321.1"/>
    <property type="molecule type" value="Genomic_DNA"/>
</dbReference>
<dbReference type="OrthoDB" id="10323407at2759"/>
<dbReference type="AlphaFoldDB" id="A0A0U5C2C6"/>
<keyword evidence="2" id="KW-1185">Reference proteome</keyword>
<accession>A0A0U5C2C6</accession>
<sequence>MPTAFLRMHVPFMVFAGESDNLVVPAAAQAVFPSFGTLPGDHFSIVRPHSLRHRSYTALKHEIYLAYHSPPVPPVPSPIPPAPPPPPVILSIGDDGYFIGGDHKVATDAVFALLDTDAAQRRVEIQTPGLDENYMYTNPDQYRALMNGIRLYERAILLLLGDGIRYSVKWNLEQIIPSVLELRNYALPGIIGYEYKTWYVWSPSDRNTVVSVRIPTDMESTIRTGYYLDDWSKQGGREEGLPTNAPIWLRHIFSRFVWEQVAPAVVFRAAEGVLHPPVNLDKWVISDREPSQLEFDQPAAKWD</sequence>
<name>A0A0U5C2C6_ASPCI</name>
<reference evidence="2" key="1">
    <citation type="journal article" date="2016" name="Genome Announc.">
        <title>Draft genome sequences of fungus Aspergillus calidoustus.</title>
        <authorList>
            <person name="Horn F."/>
            <person name="Linde J."/>
            <person name="Mattern D.J."/>
            <person name="Walther G."/>
            <person name="Guthke R."/>
            <person name="Scherlach K."/>
            <person name="Martin K."/>
            <person name="Brakhage A.A."/>
            <person name="Petzke L."/>
            <person name="Valiante V."/>
        </authorList>
    </citation>
    <scope>NUCLEOTIDE SEQUENCE [LARGE SCALE GENOMIC DNA]</scope>
    <source>
        <strain evidence="2">SF006504</strain>
    </source>
</reference>
<dbReference type="Proteomes" id="UP000054771">
    <property type="component" value="Unassembled WGS sequence"/>
</dbReference>
<evidence type="ECO:0000313" key="1">
    <source>
        <dbReference type="EMBL" id="CEL01321.1"/>
    </source>
</evidence>
<organism evidence="1 2">
    <name type="scientific">Aspergillus calidoustus</name>
    <dbReference type="NCBI Taxonomy" id="454130"/>
    <lineage>
        <taxon>Eukaryota</taxon>
        <taxon>Fungi</taxon>
        <taxon>Dikarya</taxon>
        <taxon>Ascomycota</taxon>
        <taxon>Pezizomycotina</taxon>
        <taxon>Eurotiomycetes</taxon>
        <taxon>Eurotiomycetidae</taxon>
        <taxon>Eurotiales</taxon>
        <taxon>Aspergillaceae</taxon>
        <taxon>Aspergillus</taxon>
        <taxon>Aspergillus subgen. Nidulantes</taxon>
    </lineage>
</organism>
<evidence type="ECO:0000313" key="2">
    <source>
        <dbReference type="Proteomes" id="UP000054771"/>
    </source>
</evidence>
<proteinExistence type="predicted"/>